<proteinExistence type="predicted"/>
<dbReference type="Proteomes" id="UP000290289">
    <property type="component" value="Chromosome 8"/>
</dbReference>
<keyword evidence="2" id="KW-1185">Reference proteome</keyword>
<protein>
    <submittedName>
        <fullName evidence="1">Uncharacterized protein</fullName>
    </submittedName>
</protein>
<reference evidence="1 2" key="1">
    <citation type="submission" date="2018-10" db="EMBL/GenBank/DDBJ databases">
        <title>A high-quality apple genome assembly.</title>
        <authorList>
            <person name="Hu J."/>
        </authorList>
    </citation>
    <scope>NUCLEOTIDE SEQUENCE [LARGE SCALE GENOMIC DNA]</scope>
    <source>
        <strain evidence="2">cv. HFTH1</strain>
        <tissue evidence="1">Young leaf</tissue>
    </source>
</reference>
<accession>A0A498J815</accession>
<evidence type="ECO:0000313" key="2">
    <source>
        <dbReference type="Proteomes" id="UP000290289"/>
    </source>
</evidence>
<sequence length="61" mass="6830">MRKLLEFDFSTAIDGAVKDEAAKIRVAEDEVSNERTVKLGWHELYGKIGMARSHGARLAQL</sequence>
<comment type="caution">
    <text evidence="1">The sequence shown here is derived from an EMBL/GenBank/DDBJ whole genome shotgun (WGS) entry which is preliminary data.</text>
</comment>
<dbReference type="AlphaFoldDB" id="A0A498J815"/>
<dbReference type="EMBL" id="RDQH01000334">
    <property type="protein sequence ID" value="RXH91296.1"/>
    <property type="molecule type" value="Genomic_DNA"/>
</dbReference>
<name>A0A498J815_MALDO</name>
<gene>
    <name evidence="1" type="ORF">DVH24_020319</name>
</gene>
<organism evidence="1 2">
    <name type="scientific">Malus domestica</name>
    <name type="common">Apple</name>
    <name type="synonym">Pyrus malus</name>
    <dbReference type="NCBI Taxonomy" id="3750"/>
    <lineage>
        <taxon>Eukaryota</taxon>
        <taxon>Viridiplantae</taxon>
        <taxon>Streptophyta</taxon>
        <taxon>Embryophyta</taxon>
        <taxon>Tracheophyta</taxon>
        <taxon>Spermatophyta</taxon>
        <taxon>Magnoliopsida</taxon>
        <taxon>eudicotyledons</taxon>
        <taxon>Gunneridae</taxon>
        <taxon>Pentapetalae</taxon>
        <taxon>rosids</taxon>
        <taxon>fabids</taxon>
        <taxon>Rosales</taxon>
        <taxon>Rosaceae</taxon>
        <taxon>Amygdaloideae</taxon>
        <taxon>Maleae</taxon>
        <taxon>Malus</taxon>
    </lineage>
</organism>
<evidence type="ECO:0000313" key="1">
    <source>
        <dbReference type="EMBL" id="RXH91296.1"/>
    </source>
</evidence>